<dbReference type="EMBL" id="CACVBM020001725">
    <property type="protein sequence ID" value="CAA7058493.1"/>
    <property type="molecule type" value="Genomic_DNA"/>
</dbReference>
<evidence type="ECO:0000313" key="3">
    <source>
        <dbReference type="Proteomes" id="UP000467841"/>
    </source>
</evidence>
<dbReference type="Proteomes" id="UP000467841">
    <property type="component" value="Unassembled WGS sequence"/>
</dbReference>
<keyword evidence="3" id="KW-1185">Reference proteome</keyword>
<name>A0A6D2JWI3_9BRAS</name>
<dbReference type="AlphaFoldDB" id="A0A6D2JWI3"/>
<accession>A0A6D2JWI3</accession>
<evidence type="ECO:0000313" key="2">
    <source>
        <dbReference type="EMBL" id="CAA7058493.1"/>
    </source>
</evidence>
<organism evidence="1 3">
    <name type="scientific">Microthlaspi erraticum</name>
    <dbReference type="NCBI Taxonomy" id="1685480"/>
    <lineage>
        <taxon>Eukaryota</taxon>
        <taxon>Viridiplantae</taxon>
        <taxon>Streptophyta</taxon>
        <taxon>Embryophyta</taxon>
        <taxon>Tracheophyta</taxon>
        <taxon>Spermatophyta</taxon>
        <taxon>Magnoliopsida</taxon>
        <taxon>eudicotyledons</taxon>
        <taxon>Gunneridae</taxon>
        <taxon>Pentapetalae</taxon>
        <taxon>rosids</taxon>
        <taxon>malvids</taxon>
        <taxon>Brassicales</taxon>
        <taxon>Brassicaceae</taxon>
        <taxon>Coluteocarpeae</taxon>
        <taxon>Microthlaspi</taxon>
    </lineage>
</organism>
<reference evidence="1 3" key="1">
    <citation type="submission" date="2020-01" db="EMBL/GenBank/DDBJ databases">
        <authorList>
            <person name="Mishra B."/>
        </authorList>
    </citation>
    <scope>NUCLEOTIDE SEQUENCE [LARGE SCALE GENOMIC DNA]</scope>
</reference>
<evidence type="ECO:0000313" key="1">
    <source>
        <dbReference type="EMBL" id="CAA7041515.1"/>
    </source>
</evidence>
<gene>
    <name evidence="1" type="ORF">MERR_LOCUS28750</name>
    <name evidence="2" type="ORF">MERR_LOCUS45729</name>
</gene>
<sequence length="153" mass="16821">MNQSNHRNINISSLSGRFQNRLAIFEKSAPVGKHWGGLGMGERAKPGEPGGTRRAYDLLSHLPFHIARIAVSGRPVQKLVGPPHLRGPARHCIPTKRPVGVKYHPQIAGLGQESEIQGSYHTGMDEPEPTLLISPLYTRGRAETIHCHPYDGE</sequence>
<dbReference type="EMBL" id="CACVBM020001248">
    <property type="protein sequence ID" value="CAA7041515.1"/>
    <property type="molecule type" value="Genomic_DNA"/>
</dbReference>
<proteinExistence type="predicted"/>
<protein>
    <submittedName>
        <fullName evidence="1">Uncharacterized protein</fullName>
    </submittedName>
</protein>